<protein>
    <submittedName>
        <fullName evidence="1">Uncharacterized protein</fullName>
    </submittedName>
</protein>
<comment type="caution">
    <text evidence="1">The sequence shown here is derived from an EMBL/GenBank/DDBJ whole genome shotgun (WGS) entry which is preliminary data.</text>
</comment>
<proteinExistence type="predicted"/>
<organism evidence="1 2">
    <name type="scientific">Cichorium intybus</name>
    <name type="common">Chicory</name>
    <dbReference type="NCBI Taxonomy" id="13427"/>
    <lineage>
        <taxon>Eukaryota</taxon>
        <taxon>Viridiplantae</taxon>
        <taxon>Streptophyta</taxon>
        <taxon>Embryophyta</taxon>
        <taxon>Tracheophyta</taxon>
        <taxon>Spermatophyta</taxon>
        <taxon>Magnoliopsida</taxon>
        <taxon>eudicotyledons</taxon>
        <taxon>Gunneridae</taxon>
        <taxon>Pentapetalae</taxon>
        <taxon>asterids</taxon>
        <taxon>campanulids</taxon>
        <taxon>Asterales</taxon>
        <taxon>Asteraceae</taxon>
        <taxon>Cichorioideae</taxon>
        <taxon>Cichorieae</taxon>
        <taxon>Cichoriinae</taxon>
        <taxon>Cichorium</taxon>
    </lineage>
</organism>
<dbReference type="Proteomes" id="UP001055811">
    <property type="component" value="Linkage Group LG07"/>
</dbReference>
<dbReference type="EMBL" id="CM042015">
    <property type="protein sequence ID" value="KAI3708821.1"/>
    <property type="molecule type" value="Genomic_DNA"/>
</dbReference>
<sequence length="916" mass="103095">MVVPSADQLVGMFNEMGYDPPLEKISLFKKNQLPDLWRYFFSIFLRCLSGRTSGLDSASVAFQSLLYGIFYDVKVDYASILWTDFCSHINHSLKGTEIANPRFWAIVVDAHYQHAGYVPDPSLAEMKFTPIAIPILDDKPDDFCAQIPNVMLSKVPLECNEVNSYRNTLIIPYPTGDMSQVAPVKELPKGKGKRKMAGGPSGPKKEEKKRKTSVKTTPKRKQPKRQRKIIVVDESSDSERTPSTVHEEEQEEELFADQPPSPTSTTRPTSPLQTTIPPSPPKTTRPPTPTHTIPLPPPPPTTAQQTTTIHTTTSEIPPPPPTTAPPTSEVPISGIDFSLPEFDLPTSPSRQNPTSAAFFEAFHMAPLNVEGVSDANLPDEGFVLMKQYKVLNSKLDTLIQAQTGFDPTKPTLGDITEEIESLEFSLSKEFKDSIQKLEQKLMDEQNKIQSYFEKKLESAVTSINKKVDALTEKTDKTNSEVMKALQGLQSESQQSTKLEKQLDEARAKIEELTAAQTTSDITRFTEELQRTNAALTQDLIAKLRVALQPLINFSDMLSRPQGSPRQIPAATAGPSTSTITTTAMGASGSAGAGSSTDRSLENIIAPHMEEIYKARRADYNLMIKLNEFARDNGEWTVEAIKQFGFQNPNVLNRLPLRSFATVESEDTQLDIPFNPKTFAFLQFVSSVPEDQKASFWTNKINFHAKYIQRQSYVWSLNKIKKILSIKEAEVYLGFRNYEFLVLRGADEVESRFSIADFPIMNPMDFIQILDLLRSGEAAHAAMSDLAIKNHILGFLNNYLLRFAKQDLELCSYYRQPLNTPPVVVRNIARFKNGEILDEPYGVVFKGLRNETEVTIKFFEIYYIGLHPSSFISGMISRVNACHANSTEKKKNFIDHMNWYLRVRKTLKRAYKRNFRV</sequence>
<accession>A0ACB9AH33</accession>
<keyword evidence="2" id="KW-1185">Reference proteome</keyword>
<evidence type="ECO:0000313" key="2">
    <source>
        <dbReference type="Proteomes" id="UP001055811"/>
    </source>
</evidence>
<reference evidence="2" key="1">
    <citation type="journal article" date="2022" name="Mol. Ecol. Resour.">
        <title>The genomes of chicory, endive, great burdock and yacon provide insights into Asteraceae palaeo-polyploidization history and plant inulin production.</title>
        <authorList>
            <person name="Fan W."/>
            <person name="Wang S."/>
            <person name="Wang H."/>
            <person name="Wang A."/>
            <person name="Jiang F."/>
            <person name="Liu H."/>
            <person name="Zhao H."/>
            <person name="Xu D."/>
            <person name="Zhang Y."/>
        </authorList>
    </citation>
    <scope>NUCLEOTIDE SEQUENCE [LARGE SCALE GENOMIC DNA]</scope>
    <source>
        <strain evidence="2">cv. Punajuju</strain>
    </source>
</reference>
<evidence type="ECO:0000313" key="1">
    <source>
        <dbReference type="EMBL" id="KAI3708821.1"/>
    </source>
</evidence>
<gene>
    <name evidence="1" type="ORF">L2E82_38300</name>
</gene>
<name>A0ACB9AH33_CICIN</name>
<reference evidence="1 2" key="2">
    <citation type="journal article" date="2022" name="Mol. Ecol. Resour.">
        <title>The genomes of chicory, endive, great burdock and yacon provide insights into Asteraceae paleo-polyploidization history and plant inulin production.</title>
        <authorList>
            <person name="Fan W."/>
            <person name="Wang S."/>
            <person name="Wang H."/>
            <person name="Wang A."/>
            <person name="Jiang F."/>
            <person name="Liu H."/>
            <person name="Zhao H."/>
            <person name="Xu D."/>
            <person name="Zhang Y."/>
        </authorList>
    </citation>
    <scope>NUCLEOTIDE SEQUENCE [LARGE SCALE GENOMIC DNA]</scope>
    <source>
        <strain evidence="2">cv. Punajuju</strain>
        <tissue evidence="1">Leaves</tissue>
    </source>
</reference>